<evidence type="ECO:0000256" key="8">
    <source>
        <dbReference type="SAM" id="Phobius"/>
    </source>
</evidence>
<dbReference type="GeneTree" id="ENSGT00940000158015"/>
<dbReference type="EMBL" id="AAKN02012615">
    <property type="status" value="NOT_ANNOTATED_CDS"/>
    <property type="molecule type" value="Genomic_DNA"/>
</dbReference>
<dbReference type="InParanoid" id="H0W9W4"/>
<dbReference type="PANTHER" id="PTHR18939:SF4">
    <property type="entry name" value="RIBOSOME-BINDING PROTEIN 1"/>
    <property type="match status" value="1"/>
</dbReference>
<dbReference type="eggNOG" id="ENOG502QV05">
    <property type="taxonomic scope" value="Eukaryota"/>
</dbReference>
<sequence length="1092" mass="120766">MDIYDTQTLGVVVFGGFMVVSAIGIFLVSTFSMKETSYEEALANQRKEMAKTYYQKVEKKKKEKNKPGIVGYSCIPAQSRKGLRSMAITRVGIQTQGRECGCDPGETEPGQEGEGNQNQAKKGEGKKGEGNQDQGKKGEGNQNQGKKGEGDQNQGKKVEAAPNQGKKTEGVPSLNKKGEGAQNQGKKMDGMPNQGKKADAAASQAKKPEPAPVQGKSTQEAPAKKKSGSKKKGESGEYFTVFLNSGGKQALCALWVFSKGAACISQLWPQQDCVTDVPKSRMLPWDQTLGPVVGSECEPLLLPTSGPSDADSPLCLPYKSLVSMVGSMALNEGEAQRLIEILSEKAGVLQDTWHKATQKGDPVAILKRQLEEKEKLLATEQEDAAVAKSKLRELNKEMAAEKAKAAAGEAKVKRQLVAREQEIAAVQARMQASYREHVQEVQQLQGKIRTLQEQLENGPNTQLARLQQENSILRDALNQATSQVESKQNAELAKLRQELGKASKELVEKAEISRQEEQQRKALEAKVAASEKQMLQLQVSHKESEEALQKRLDELSRELCRTQSSHASLRADAEKAQEQQQRAAELHSKLQASEAEVKSKCEELRGLHSRLQEAQAENTQLAERMHSIEALLEAGQAHSTQVSQVEAERQQTQLVELESQVLRLEKEATELREAMEQQKGKNNDLREKNWKAMEALALAERTCAEKLHVLTRAKEDSEKQLQQVQAQTREALQVLLPELSASAHQSYTEWLQELRERGPELLKTLLDVASKLREAEEAQSSLQAECDQYRTILAETEGMLKDLQKSVEKEDQVWKAKVGAKEEELQKSQVTVKHLEDTIAKLKGELESSDQVWKHTLHLEAELENSHLFFLFSCPQLRQLLLDSQSQLDATKREAQKQSQELDLLRQQMSEMKSRMLDTDVAGSPGVPSAEPDSLKLRAQLERTELALEEEQAQRRKLKAEFEEAQSTVCQLRKELEMLRATGPLSTGAEVAQLKERLEEQQLTGDLGCTTSTLQGLLGTTQGQLVGEQTKVEQLQEQPGRVVSSCLHRATHRGRCSGARDLDRAGVALCPVSLTCLCLQEDGSGPKEGTSV</sequence>
<feature type="coiled-coil region" evidence="6">
    <location>
        <begin position="881"/>
        <end position="968"/>
    </location>
</feature>
<evidence type="ECO:0000256" key="7">
    <source>
        <dbReference type="SAM" id="MobiDB-lite"/>
    </source>
</evidence>
<dbReference type="VEuPathDB" id="HostDB:ENSCPOG00000022191"/>
<dbReference type="GO" id="GO:0005789">
    <property type="term" value="C:endoplasmic reticulum membrane"/>
    <property type="evidence" value="ECO:0007669"/>
    <property type="project" value="UniProtKB-SubCell"/>
</dbReference>
<keyword evidence="4 8" id="KW-1133">Transmembrane helix</keyword>
<feature type="coiled-coil region" evidence="6">
    <location>
        <begin position="765"/>
        <end position="852"/>
    </location>
</feature>
<gene>
    <name evidence="10" type="primary">RRBP1</name>
</gene>
<dbReference type="STRING" id="10141.ENSCPOP00000019774"/>
<evidence type="ECO:0000256" key="4">
    <source>
        <dbReference type="ARBA" id="ARBA00022989"/>
    </source>
</evidence>
<dbReference type="GO" id="GO:0015031">
    <property type="term" value="P:protein transport"/>
    <property type="evidence" value="ECO:0007669"/>
    <property type="project" value="InterPro"/>
</dbReference>
<reference evidence="10" key="2">
    <citation type="submission" date="2025-08" db="UniProtKB">
        <authorList>
            <consortium name="Ensembl"/>
        </authorList>
    </citation>
    <scope>IDENTIFICATION</scope>
    <source>
        <strain evidence="10">2N</strain>
    </source>
</reference>
<accession>H0W9W4</accession>
<feature type="region of interest" description="Disordered" evidence="7">
    <location>
        <begin position="97"/>
        <end position="233"/>
    </location>
</feature>
<keyword evidence="5 8" id="KW-0472">Membrane</keyword>
<feature type="transmembrane region" description="Helical" evidence="8">
    <location>
        <begin position="9"/>
        <end position="28"/>
    </location>
</feature>
<keyword evidence="2 8" id="KW-0812">Transmembrane</keyword>
<organism evidence="10 11">
    <name type="scientific">Cavia porcellus</name>
    <name type="common">Guinea pig</name>
    <dbReference type="NCBI Taxonomy" id="10141"/>
    <lineage>
        <taxon>Eukaryota</taxon>
        <taxon>Metazoa</taxon>
        <taxon>Chordata</taxon>
        <taxon>Craniata</taxon>
        <taxon>Vertebrata</taxon>
        <taxon>Euteleostomi</taxon>
        <taxon>Mammalia</taxon>
        <taxon>Eutheria</taxon>
        <taxon>Euarchontoglires</taxon>
        <taxon>Glires</taxon>
        <taxon>Rodentia</taxon>
        <taxon>Hystricomorpha</taxon>
        <taxon>Caviidae</taxon>
        <taxon>Cavia</taxon>
    </lineage>
</organism>
<dbReference type="Ensembl" id="ENSCPOT00000020035.2">
    <property type="protein sequence ID" value="ENSCPOP00000019774.2"/>
    <property type="gene ID" value="ENSCPOG00000022191.2"/>
</dbReference>
<dbReference type="EMBL" id="AAKN02012614">
    <property type="status" value="NOT_ANNOTATED_CDS"/>
    <property type="molecule type" value="Genomic_DNA"/>
</dbReference>
<reference evidence="10" key="3">
    <citation type="submission" date="2025-09" db="UniProtKB">
        <authorList>
            <consortium name="Ensembl"/>
        </authorList>
    </citation>
    <scope>IDENTIFICATION</scope>
    <source>
        <strain evidence="10">2N</strain>
    </source>
</reference>
<dbReference type="FunCoup" id="H0W9W4">
    <property type="interactions" value="1113"/>
</dbReference>
<dbReference type="AlphaFoldDB" id="H0W9W4"/>
<evidence type="ECO:0000256" key="1">
    <source>
        <dbReference type="ARBA" id="ARBA00004389"/>
    </source>
</evidence>
<feature type="compositionally biased region" description="Basic and acidic residues" evidence="7">
    <location>
        <begin position="146"/>
        <end position="159"/>
    </location>
</feature>
<evidence type="ECO:0000256" key="6">
    <source>
        <dbReference type="SAM" id="Coils"/>
    </source>
</evidence>
<keyword evidence="3" id="KW-0256">Endoplasmic reticulum</keyword>
<dbReference type="InterPro" id="IPR007794">
    <property type="entry name" value="Rib_rcpt_KP"/>
</dbReference>
<evidence type="ECO:0000256" key="2">
    <source>
        <dbReference type="ARBA" id="ARBA00022692"/>
    </source>
</evidence>
<dbReference type="Proteomes" id="UP000005447">
    <property type="component" value="Unassembled WGS sequence"/>
</dbReference>
<dbReference type="PANTHER" id="PTHR18939">
    <property type="entry name" value="RIBOSOME BINDING PROTEIN-1"/>
    <property type="match status" value="1"/>
</dbReference>
<evidence type="ECO:0000313" key="10">
    <source>
        <dbReference type="Ensembl" id="ENSCPOP00000019774.2"/>
    </source>
</evidence>
<feature type="compositionally biased region" description="Basic and acidic residues" evidence="7">
    <location>
        <begin position="121"/>
        <end position="139"/>
    </location>
</feature>
<dbReference type="HOGENOM" id="CLU_005662_0_0_1"/>
<proteinExistence type="predicted"/>
<feature type="coiled-coil region" evidence="6">
    <location>
        <begin position="363"/>
        <end position="734"/>
    </location>
</feature>
<name>H0W9W4_CAVPO</name>
<reference evidence="11" key="1">
    <citation type="journal article" date="2011" name="Nature">
        <title>A high-resolution map of human evolutionary constraint using 29 mammals.</title>
        <authorList>
            <person name="Lindblad-Toh K."/>
            <person name="Garber M."/>
            <person name="Zuk O."/>
            <person name="Lin M.F."/>
            <person name="Parker B.J."/>
            <person name="Washietl S."/>
            <person name="Kheradpour P."/>
            <person name="Ernst J."/>
            <person name="Jordan G."/>
            <person name="Mauceli E."/>
            <person name="Ward L.D."/>
            <person name="Lowe C.B."/>
            <person name="Holloway A.K."/>
            <person name="Clamp M."/>
            <person name="Gnerre S."/>
            <person name="Alfoldi J."/>
            <person name="Beal K."/>
            <person name="Chang J."/>
            <person name="Clawson H."/>
            <person name="Cuff J."/>
            <person name="Di Palma F."/>
            <person name="Fitzgerald S."/>
            <person name="Flicek P."/>
            <person name="Guttman M."/>
            <person name="Hubisz M.J."/>
            <person name="Jaffe D.B."/>
            <person name="Jungreis I."/>
            <person name="Kent W.J."/>
            <person name="Kostka D."/>
            <person name="Lara M."/>
            <person name="Martins A.L."/>
            <person name="Massingham T."/>
            <person name="Moltke I."/>
            <person name="Raney B.J."/>
            <person name="Rasmussen M.D."/>
            <person name="Robinson J."/>
            <person name="Stark A."/>
            <person name="Vilella A.J."/>
            <person name="Wen J."/>
            <person name="Xie X."/>
            <person name="Zody M.C."/>
            <person name="Baldwin J."/>
            <person name="Bloom T."/>
            <person name="Chin C.W."/>
            <person name="Heiman D."/>
            <person name="Nicol R."/>
            <person name="Nusbaum C."/>
            <person name="Young S."/>
            <person name="Wilkinson J."/>
            <person name="Worley K.C."/>
            <person name="Kovar C.L."/>
            <person name="Muzny D.M."/>
            <person name="Gibbs R.A."/>
            <person name="Cree A."/>
            <person name="Dihn H.H."/>
            <person name="Fowler G."/>
            <person name="Jhangiani S."/>
            <person name="Joshi V."/>
            <person name="Lee S."/>
            <person name="Lewis L.R."/>
            <person name="Nazareth L.V."/>
            <person name="Okwuonu G."/>
            <person name="Santibanez J."/>
            <person name="Warren W.C."/>
            <person name="Mardis E.R."/>
            <person name="Weinstock G.M."/>
            <person name="Wilson R.K."/>
            <person name="Delehaunty K."/>
            <person name="Dooling D."/>
            <person name="Fronik C."/>
            <person name="Fulton L."/>
            <person name="Fulton B."/>
            <person name="Graves T."/>
            <person name="Minx P."/>
            <person name="Sodergren E."/>
            <person name="Birney E."/>
            <person name="Margulies E.H."/>
            <person name="Herrero J."/>
            <person name="Green E.D."/>
            <person name="Haussler D."/>
            <person name="Siepel A."/>
            <person name="Goldman N."/>
            <person name="Pollard K.S."/>
            <person name="Pedersen J.S."/>
            <person name="Lander E.S."/>
            <person name="Kellis M."/>
        </authorList>
    </citation>
    <scope>NUCLEOTIDE SEQUENCE [LARGE SCALE GENOMIC DNA]</scope>
    <source>
        <strain evidence="11">2N</strain>
    </source>
</reference>
<comment type="subcellular location">
    <subcellularLocation>
        <location evidence="1">Endoplasmic reticulum membrane</location>
        <topology evidence="1">Single-pass membrane protein</topology>
    </subcellularLocation>
</comment>
<protein>
    <submittedName>
        <fullName evidence="10">Ribosome binding protein 1</fullName>
    </submittedName>
</protein>
<evidence type="ECO:0000259" key="9">
    <source>
        <dbReference type="Pfam" id="PF05104"/>
    </source>
</evidence>
<keyword evidence="6" id="KW-0175">Coiled coil</keyword>
<dbReference type="InterPro" id="IPR040248">
    <property type="entry name" value="RRBP1"/>
</dbReference>
<dbReference type="Pfam" id="PF05104">
    <property type="entry name" value="Rib_recp_KP_reg"/>
    <property type="match status" value="1"/>
</dbReference>
<dbReference type="OMA" id="IHKMQED"/>
<feature type="domain" description="Ribosome receptor lysine/proline rich" evidence="9">
    <location>
        <begin position="33"/>
        <end position="66"/>
    </location>
</feature>
<keyword evidence="11" id="KW-1185">Reference proteome</keyword>
<evidence type="ECO:0000313" key="11">
    <source>
        <dbReference type="Proteomes" id="UP000005447"/>
    </source>
</evidence>
<evidence type="ECO:0000256" key="3">
    <source>
        <dbReference type="ARBA" id="ARBA00022824"/>
    </source>
</evidence>
<dbReference type="Bgee" id="ENSCPOG00000022191">
    <property type="expression patterns" value="Expressed in thyroid gland and 13 other cell types or tissues"/>
</dbReference>
<evidence type="ECO:0000256" key="5">
    <source>
        <dbReference type="ARBA" id="ARBA00023136"/>
    </source>
</evidence>